<evidence type="ECO:0000256" key="2">
    <source>
        <dbReference type="SAM" id="Phobius"/>
    </source>
</evidence>
<dbReference type="InterPro" id="IPR006860">
    <property type="entry name" value="FecR"/>
</dbReference>
<dbReference type="EMBL" id="JBHUIG010000055">
    <property type="protein sequence ID" value="MFD2323472.1"/>
    <property type="molecule type" value="Genomic_DNA"/>
</dbReference>
<feature type="region of interest" description="Disordered" evidence="1">
    <location>
        <begin position="233"/>
        <end position="266"/>
    </location>
</feature>
<dbReference type="PIRSF" id="PIRSF018266">
    <property type="entry name" value="FecR"/>
    <property type="match status" value="1"/>
</dbReference>
<dbReference type="Pfam" id="PF16220">
    <property type="entry name" value="DUF4880"/>
    <property type="match status" value="1"/>
</dbReference>
<accession>A0ABW5F2U7</accession>
<dbReference type="Proteomes" id="UP001597287">
    <property type="component" value="Unassembled WGS sequence"/>
</dbReference>
<dbReference type="PANTHER" id="PTHR30273">
    <property type="entry name" value="PERIPLASMIC SIGNAL SENSOR AND SIGMA FACTOR ACTIVATOR FECR-RELATED"/>
    <property type="match status" value="1"/>
</dbReference>
<keyword evidence="2" id="KW-0812">Transmembrane</keyword>
<proteinExistence type="predicted"/>
<feature type="domain" description="FecR protein" evidence="3">
    <location>
        <begin position="126"/>
        <end position="212"/>
    </location>
</feature>
<dbReference type="RefSeq" id="WP_312377437.1">
    <property type="nucleotide sequence ID" value="NZ_JBHSIH010000001.1"/>
</dbReference>
<keyword evidence="2" id="KW-1133">Transmembrane helix</keyword>
<name>A0ABW5F2U7_9BURK</name>
<dbReference type="InterPro" id="IPR032623">
    <property type="entry name" value="FecR_N"/>
</dbReference>
<evidence type="ECO:0000313" key="5">
    <source>
        <dbReference type="EMBL" id="MFD2323472.1"/>
    </source>
</evidence>
<sequence>MSKPREEAARWFIRMHRDAGAQAGAADAAAWRRWMDADPRHAAEYAAFEALWQDFDSTPRAEALATAVNTAARQRRDTRRHTRRAAITRGVLGIAGLGTAGVLALRGWHAWQDSTLSALARDSAIGERIVLRLPDASTLTLGPASRIATRYSRRRRAVVLEQGEALFDVARDADRPFTIDAGQARITVLGTRFTVNRLPGLVRVSVEHGTVRLAGEGDAQGHQALLLHAGEVGEMPDAGTDGAHDADGTLPRPRPRPRRVQRDARDSFSSIERGLIVFDSAGLGEIAATLSRWRRQPVRAALAEGTDEGTDGGPRITAAVQRGDVESFLDALPRIAAVRVQERDGATWLTPRHVAPGKKPEN</sequence>
<evidence type="ECO:0000259" key="3">
    <source>
        <dbReference type="Pfam" id="PF04773"/>
    </source>
</evidence>
<protein>
    <submittedName>
        <fullName evidence="5">FecR family protein</fullName>
    </submittedName>
</protein>
<evidence type="ECO:0000256" key="1">
    <source>
        <dbReference type="SAM" id="MobiDB-lite"/>
    </source>
</evidence>
<dbReference type="Gene3D" id="2.60.120.1440">
    <property type="match status" value="1"/>
</dbReference>
<dbReference type="InterPro" id="IPR012373">
    <property type="entry name" value="Ferrdict_sens_TM"/>
</dbReference>
<feature type="transmembrane region" description="Helical" evidence="2">
    <location>
        <begin position="86"/>
        <end position="108"/>
    </location>
</feature>
<keyword evidence="2" id="KW-0472">Membrane</keyword>
<evidence type="ECO:0000313" key="6">
    <source>
        <dbReference type="Proteomes" id="UP001597287"/>
    </source>
</evidence>
<evidence type="ECO:0000259" key="4">
    <source>
        <dbReference type="Pfam" id="PF16220"/>
    </source>
</evidence>
<keyword evidence="6" id="KW-1185">Reference proteome</keyword>
<dbReference type="PANTHER" id="PTHR30273:SF2">
    <property type="entry name" value="PROTEIN FECR"/>
    <property type="match status" value="1"/>
</dbReference>
<gene>
    <name evidence="5" type="ORF">ACFSPV_32795</name>
</gene>
<dbReference type="Pfam" id="PF04773">
    <property type="entry name" value="FecR"/>
    <property type="match status" value="1"/>
</dbReference>
<organism evidence="5 6">
    <name type="scientific">Delftia deserti</name>
    <dbReference type="NCBI Taxonomy" id="1651218"/>
    <lineage>
        <taxon>Bacteria</taxon>
        <taxon>Pseudomonadati</taxon>
        <taxon>Pseudomonadota</taxon>
        <taxon>Betaproteobacteria</taxon>
        <taxon>Burkholderiales</taxon>
        <taxon>Comamonadaceae</taxon>
        <taxon>Delftia</taxon>
    </lineage>
</organism>
<comment type="caution">
    <text evidence="5">The sequence shown here is derived from an EMBL/GenBank/DDBJ whole genome shotgun (WGS) entry which is preliminary data.</text>
</comment>
<reference evidence="6" key="1">
    <citation type="journal article" date="2019" name="Int. J. Syst. Evol. Microbiol.">
        <title>The Global Catalogue of Microorganisms (GCM) 10K type strain sequencing project: providing services to taxonomists for standard genome sequencing and annotation.</title>
        <authorList>
            <consortium name="The Broad Institute Genomics Platform"/>
            <consortium name="The Broad Institute Genome Sequencing Center for Infectious Disease"/>
            <person name="Wu L."/>
            <person name="Ma J."/>
        </authorList>
    </citation>
    <scope>NUCLEOTIDE SEQUENCE [LARGE SCALE GENOMIC DNA]</scope>
    <source>
        <strain evidence="6">CCUG 62793</strain>
    </source>
</reference>
<feature type="domain" description="FecR N-terminal" evidence="4">
    <location>
        <begin position="6"/>
        <end position="51"/>
    </location>
</feature>